<dbReference type="EMBL" id="CADCVS010000254">
    <property type="protein sequence ID" value="CAA9501016.1"/>
    <property type="molecule type" value="Genomic_DNA"/>
</dbReference>
<dbReference type="GO" id="GO:0035438">
    <property type="term" value="F:cyclic-di-GMP binding"/>
    <property type="evidence" value="ECO:0007669"/>
    <property type="project" value="InterPro"/>
</dbReference>
<evidence type="ECO:0000259" key="1">
    <source>
        <dbReference type="Pfam" id="PF07238"/>
    </source>
</evidence>
<evidence type="ECO:0000313" key="2">
    <source>
        <dbReference type="EMBL" id="CAA9501016.1"/>
    </source>
</evidence>
<dbReference type="InterPro" id="IPR009875">
    <property type="entry name" value="PilZ_domain"/>
</dbReference>
<dbReference type="AlphaFoldDB" id="A0A6J4SJS3"/>
<sequence length="195" mass="20923">MTTLIREQGLVDLLIPGERRRAARVSAIGHGHVLLTLFGLPIEATLTGAPTDARIELVGDDGVSRLEGRIAHGGDPRALTFEPSDPGALPQRRSADRVELDRELLVERRTGASATGRVVDISEGGVRFRAAAAFRLGHAVDLAFTSDDPGVDPLLGAGQIVRVQGDGEYAVEFGPWPEGELRRLRILLETGRVQP</sequence>
<accession>A0A6J4SJS3</accession>
<dbReference type="Gene3D" id="2.40.10.220">
    <property type="entry name" value="predicted glycosyltransferase like domains"/>
    <property type="match status" value="1"/>
</dbReference>
<organism evidence="2">
    <name type="scientific">uncultured Solirubrobacteraceae bacterium</name>
    <dbReference type="NCBI Taxonomy" id="1162706"/>
    <lineage>
        <taxon>Bacteria</taxon>
        <taxon>Bacillati</taxon>
        <taxon>Actinomycetota</taxon>
        <taxon>Thermoleophilia</taxon>
        <taxon>Solirubrobacterales</taxon>
        <taxon>Solirubrobacteraceae</taxon>
        <taxon>environmental samples</taxon>
    </lineage>
</organism>
<proteinExistence type="predicted"/>
<dbReference type="SUPFAM" id="SSF141371">
    <property type="entry name" value="PilZ domain-like"/>
    <property type="match status" value="1"/>
</dbReference>
<gene>
    <name evidence="2" type="ORF">AVDCRST_MAG30-1910</name>
</gene>
<reference evidence="2" key="1">
    <citation type="submission" date="2020-02" db="EMBL/GenBank/DDBJ databases">
        <authorList>
            <person name="Meier V. D."/>
        </authorList>
    </citation>
    <scope>NUCLEOTIDE SEQUENCE</scope>
    <source>
        <strain evidence="2">AVDCRST_MAG30</strain>
    </source>
</reference>
<protein>
    <recommendedName>
        <fullName evidence="1">PilZ domain-containing protein</fullName>
    </recommendedName>
</protein>
<dbReference type="Pfam" id="PF07238">
    <property type="entry name" value="PilZ"/>
    <property type="match status" value="1"/>
</dbReference>
<feature type="domain" description="PilZ" evidence="1">
    <location>
        <begin position="91"/>
        <end position="185"/>
    </location>
</feature>
<name>A0A6J4SJS3_9ACTN</name>